<evidence type="ECO:0000313" key="2">
    <source>
        <dbReference type="Proteomes" id="UP000678393"/>
    </source>
</evidence>
<keyword evidence="2" id="KW-1185">Reference proteome</keyword>
<dbReference type="EMBL" id="CAJHNH020006579">
    <property type="protein sequence ID" value="CAG5133899.1"/>
    <property type="molecule type" value="Genomic_DNA"/>
</dbReference>
<comment type="caution">
    <text evidence="1">The sequence shown here is derived from an EMBL/GenBank/DDBJ whole genome shotgun (WGS) entry which is preliminary data.</text>
</comment>
<accession>A0A8S3ZWM4</accession>
<evidence type="ECO:0000313" key="1">
    <source>
        <dbReference type="EMBL" id="CAG5133899.1"/>
    </source>
</evidence>
<reference evidence="1" key="1">
    <citation type="submission" date="2021-04" db="EMBL/GenBank/DDBJ databases">
        <authorList>
            <consortium name="Molecular Ecology Group"/>
        </authorList>
    </citation>
    <scope>NUCLEOTIDE SEQUENCE</scope>
</reference>
<protein>
    <submittedName>
        <fullName evidence="1">Uncharacterized protein</fullName>
    </submittedName>
</protein>
<gene>
    <name evidence="1" type="ORF">CUNI_LOCUS19457</name>
</gene>
<dbReference type="OrthoDB" id="417678at2759"/>
<organism evidence="1 2">
    <name type="scientific">Candidula unifasciata</name>
    <dbReference type="NCBI Taxonomy" id="100452"/>
    <lineage>
        <taxon>Eukaryota</taxon>
        <taxon>Metazoa</taxon>
        <taxon>Spiralia</taxon>
        <taxon>Lophotrochozoa</taxon>
        <taxon>Mollusca</taxon>
        <taxon>Gastropoda</taxon>
        <taxon>Heterobranchia</taxon>
        <taxon>Euthyneura</taxon>
        <taxon>Panpulmonata</taxon>
        <taxon>Eupulmonata</taxon>
        <taxon>Stylommatophora</taxon>
        <taxon>Helicina</taxon>
        <taxon>Helicoidea</taxon>
        <taxon>Geomitridae</taxon>
        <taxon>Candidula</taxon>
    </lineage>
</organism>
<proteinExistence type="predicted"/>
<feature type="non-terminal residue" evidence="1">
    <location>
        <position position="1"/>
    </location>
</feature>
<dbReference type="Proteomes" id="UP000678393">
    <property type="component" value="Unassembled WGS sequence"/>
</dbReference>
<dbReference type="AlphaFoldDB" id="A0A8S3ZWM4"/>
<name>A0A8S3ZWM4_9EUPU</name>
<sequence length="151" mass="16870">MANIEETVEKPRSKKIFLNRLDSFQGRNIGRYLSRCVIGASLESPEEDDDIKSVSSSIEGKTKEGCYEIVGTVKNTEKAKSDFAKEIIQATSTNPKSLFSDCSIIVFFSFLDEVANPTLKMHSDLETIEKSKTFILISTCMTWAKSKTLDP</sequence>